<evidence type="ECO:0000313" key="3">
    <source>
        <dbReference type="EMBL" id="CBY23783.1"/>
    </source>
</evidence>
<dbReference type="PROSITE" id="PS50206">
    <property type="entry name" value="RHODANESE_3"/>
    <property type="match status" value="1"/>
</dbReference>
<dbReference type="GO" id="GO:0004864">
    <property type="term" value="F:protein phosphatase inhibitor activity"/>
    <property type="evidence" value="ECO:0007669"/>
    <property type="project" value="TreeGrafter"/>
</dbReference>
<dbReference type="PANTHER" id="PTHR46659">
    <property type="entry name" value="SERINE/THREONINE/TYROSINE-INTERACTING-LIKE PROTEIN 1"/>
    <property type="match status" value="1"/>
</dbReference>
<evidence type="ECO:0000313" key="5">
    <source>
        <dbReference type="Proteomes" id="UP000001307"/>
    </source>
</evidence>
<dbReference type="GO" id="GO:0019903">
    <property type="term" value="F:protein phosphatase binding"/>
    <property type="evidence" value="ECO:0007669"/>
    <property type="project" value="TreeGrafter"/>
</dbReference>
<evidence type="ECO:0000313" key="2">
    <source>
        <dbReference type="EMBL" id="CBY23781.1"/>
    </source>
</evidence>
<dbReference type="InterPro" id="IPR053272">
    <property type="entry name" value="STY_interacting-like"/>
</dbReference>
<dbReference type="Proteomes" id="UP000011014">
    <property type="component" value="Unassembled WGS sequence"/>
</dbReference>
<organism evidence="2">
    <name type="scientific">Oikopleura dioica</name>
    <name type="common">Tunicate</name>
    <dbReference type="NCBI Taxonomy" id="34765"/>
    <lineage>
        <taxon>Eukaryota</taxon>
        <taxon>Metazoa</taxon>
        <taxon>Chordata</taxon>
        <taxon>Tunicata</taxon>
        <taxon>Appendicularia</taxon>
        <taxon>Copelata</taxon>
        <taxon>Oikopleuridae</taxon>
        <taxon>Oikopleura</taxon>
    </lineage>
</organism>
<dbReference type="Pfam" id="PF00581">
    <property type="entry name" value="Rhodanese"/>
    <property type="match status" value="1"/>
</dbReference>
<feature type="domain" description="Rhodanese" evidence="1">
    <location>
        <begin position="29"/>
        <end position="128"/>
    </location>
</feature>
<dbReference type="InParanoid" id="E4X3Z3"/>
<dbReference type="InterPro" id="IPR036873">
    <property type="entry name" value="Rhodanese-like_dom_sf"/>
</dbReference>
<dbReference type="PANTHER" id="PTHR46659:SF1">
    <property type="entry name" value="SERINE_THREONINE_TYROSINE-INTERACTING-LIKE PROTEIN 1"/>
    <property type="match status" value="1"/>
</dbReference>
<dbReference type="EMBL" id="FN655151">
    <property type="protein sequence ID" value="CBY38176.1"/>
    <property type="molecule type" value="Genomic_DNA"/>
</dbReference>
<dbReference type="FunCoup" id="E4X3Z3">
    <property type="interactions" value="3"/>
</dbReference>
<dbReference type="Gene3D" id="3.40.250.10">
    <property type="entry name" value="Rhodanese-like domain"/>
    <property type="match status" value="1"/>
</dbReference>
<protein>
    <recommendedName>
        <fullName evidence="1">Rhodanese domain-containing protein</fullName>
    </recommendedName>
</protein>
<evidence type="ECO:0000313" key="4">
    <source>
        <dbReference type="EMBL" id="CBY38176.1"/>
    </source>
</evidence>
<dbReference type="GO" id="GO:0005739">
    <property type="term" value="C:mitochondrion"/>
    <property type="evidence" value="ECO:0007669"/>
    <property type="project" value="TreeGrafter"/>
</dbReference>
<dbReference type="GO" id="GO:2001244">
    <property type="term" value="P:positive regulation of intrinsic apoptotic signaling pathway"/>
    <property type="evidence" value="ECO:0007669"/>
    <property type="project" value="TreeGrafter"/>
</dbReference>
<evidence type="ECO:0000259" key="1">
    <source>
        <dbReference type="PROSITE" id="PS50206"/>
    </source>
</evidence>
<name>E4X3Z3_OIKDI</name>
<dbReference type="SUPFAM" id="SSF52821">
    <property type="entry name" value="Rhodanese/Cell cycle control phosphatase"/>
    <property type="match status" value="1"/>
</dbReference>
<dbReference type="InterPro" id="IPR001763">
    <property type="entry name" value="Rhodanese-like_dom"/>
</dbReference>
<dbReference type="EMBL" id="FN653024">
    <property type="protein sequence ID" value="CBY23783.1"/>
    <property type="molecule type" value="Genomic_DNA"/>
</dbReference>
<accession>E4X3Z3</accession>
<dbReference type="Proteomes" id="UP000001307">
    <property type="component" value="Unassembled WGS sequence"/>
</dbReference>
<reference evidence="2" key="1">
    <citation type="journal article" date="2010" name="Science">
        <title>Plasticity of animal genome architecture unmasked by rapid evolution of a pelagic tunicate.</title>
        <authorList>
            <person name="Denoeud F."/>
            <person name="Henriet S."/>
            <person name="Mungpakdee S."/>
            <person name="Aury J.M."/>
            <person name="Da Silva C."/>
            <person name="Brinkmann H."/>
            <person name="Mikhaleva J."/>
            <person name="Olsen L.C."/>
            <person name="Jubin C."/>
            <person name="Canestro C."/>
            <person name="Bouquet J.M."/>
            <person name="Danks G."/>
            <person name="Poulain J."/>
            <person name="Campsteijn C."/>
            <person name="Adamski M."/>
            <person name="Cross I."/>
            <person name="Yadetie F."/>
            <person name="Muffato M."/>
            <person name="Louis A."/>
            <person name="Butcher S."/>
            <person name="Tsagkogeorga G."/>
            <person name="Konrad A."/>
            <person name="Singh S."/>
            <person name="Jensen M.F."/>
            <person name="Cong E.H."/>
            <person name="Eikeseth-Otteraa H."/>
            <person name="Noel B."/>
            <person name="Anthouard V."/>
            <person name="Porcel B.M."/>
            <person name="Kachouri-Lafond R."/>
            <person name="Nishino A."/>
            <person name="Ugolini M."/>
            <person name="Chourrout P."/>
            <person name="Nishida H."/>
            <person name="Aasland R."/>
            <person name="Huzurbazar S."/>
            <person name="Westhof E."/>
            <person name="Delsuc F."/>
            <person name="Lehrach H."/>
            <person name="Reinhardt R."/>
            <person name="Weissenbach J."/>
            <person name="Roy S.W."/>
            <person name="Artiguenave F."/>
            <person name="Postlethwait J.H."/>
            <person name="Manak J.R."/>
            <person name="Thompson E.M."/>
            <person name="Jaillon O."/>
            <person name="Du Pasquier L."/>
            <person name="Boudinot P."/>
            <person name="Liberles D.A."/>
            <person name="Volff J.N."/>
            <person name="Philippe H."/>
            <person name="Lenhard B."/>
            <person name="Roest Crollius H."/>
            <person name="Wincker P."/>
            <person name="Chourrout D."/>
        </authorList>
    </citation>
    <scope>NUCLEOTIDE SEQUENCE [LARGE SCALE GENOMIC DNA]</scope>
</reference>
<proteinExistence type="predicted"/>
<dbReference type="AlphaFoldDB" id="E4X3Z3"/>
<gene>
    <name evidence="2" type="ORF">GSOID_T00001103001</name>
    <name evidence="3" type="ORF">GSOID_T00001105001</name>
    <name evidence="4" type="ORF">GSOID_T00031686001</name>
</gene>
<keyword evidence="5" id="KW-1185">Reference proteome</keyword>
<dbReference type="OrthoDB" id="10252009at2759"/>
<dbReference type="GO" id="GO:0062030">
    <property type="term" value="P:negative regulation of stress granule assembly"/>
    <property type="evidence" value="ECO:0007669"/>
    <property type="project" value="TreeGrafter"/>
</dbReference>
<dbReference type="EMBL" id="FN653024">
    <property type="protein sequence ID" value="CBY23781.1"/>
    <property type="molecule type" value="Genomic_DNA"/>
</dbReference>
<dbReference type="GO" id="GO:0001691">
    <property type="term" value="F:pseudophosphatase activity"/>
    <property type="evidence" value="ECO:0007669"/>
    <property type="project" value="TreeGrafter"/>
</dbReference>
<sequence>MAGVEFISITETYNLLNTQDTCGRPRVAEANFLLLLDTRSIKDYRTAHIKFSQYVRRNSEKFLKPMNINIDCIENIIILDEDSRSNIGAKDQVKQLAESFSDWGARNKVKILDGGYRGFTKKYSFLTTFSPNLTSRQIQKDILTMPLELSEKTYVGSPEQATKENLHNLKIDKIILAENNCELQLEDPEMQEKIICTEASEMKRKTERVKDKRVLIICNKGTEWSLVIGILMLKLATGLSREACIEKVKNMEPNFILGKAHLDIINTF</sequence>